<accession>A0ABU4YI36</accession>
<name>A0ABU4YI36_9HYPH</name>
<keyword evidence="5" id="KW-1185">Reference proteome</keyword>
<dbReference type="CDD" id="cd04301">
    <property type="entry name" value="NAT_SF"/>
    <property type="match status" value="1"/>
</dbReference>
<evidence type="ECO:0000256" key="3">
    <source>
        <dbReference type="ARBA" id="ARBA00023315"/>
    </source>
</evidence>
<sequence length="183" mass="20234">MTRQPEVANIIEPFDPEKHDRTAFSCGADQVDNFFKKTANKLSKADNLRVIVMLGSAEDLIGFYAINSHSVDYSELPHKYGRTRPGHGSIPAAYLSMMGVDLRYTGKGYGGDLLLDALARIARVADQIGIAVVMLDVLDCGDPAKVARRKKLYVDHGFTALPSNELRLFLPIKTVQELMSHNQ</sequence>
<dbReference type="PANTHER" id="PTHR36449:SF1">
    <property type="entry name" value="ACETYLTRANSFERASE"/>
    <property type="match status" value="1"/>
</dbReference>
<evidence type="ECO:0000256" key="1">
    <source>
        <dbReference type="ARBA" id="ARBA00022649"/>
    </source>
</evidence>
<protein>
    <submittedName>
        <fullName evidence="4">GNAT family N-acetyltransferase</fullName>
    </submittedName>
</protein>
<dbReference type="Proteomes" id="UP001280156">
    <property type="component" value="Unassembled WGS sequence"/>
</dbReference>
<evidence type="ECO:0000313" key="5">
    <source>
        <dbReference type="Proteomes" id="UP001280156"/>
    </source>
</evidence>
<keyword evidence="2" id="KW-0808">Transferase</keyword>
<dbReference type="PANTHER" id="PTHR36449">
    <property type="entry name" value="ACETYLTRANSFERASE-RELATED"/>
    <property type="match status" value="1"/>
</dbReference>
<keyword evidence="3" id="KW-0012">Acyltransferase</keyword>
<dbReference type="RefSeq" id="WP_320297335.1">
    <property type="nucleotide sequence ID" value="NZ_JAVIIU010000010.1"/>
</dbReference>
<organism evidence="4 5">
    <name type="scientific">Mesorhizobium humile</name>
    <dbReference type="NCBI Taxonomy" id="3072313"/>
    <lineage>
        <taxon>Bacteria</taxon>
        <taxon>Pseudomonadati</taxon>
        <taxon>Pseudomonadota</taxon>
        <taxon>Alphaproteobacteria</taxon>
        <taxon>Hyphomicrobiales</taxon>
        <taxon>Phyllobacteriaceae</taxon>
        <taxon>Mesorhizobium</taxon>
    </lineage>
</organism>
<reference evidence="4 5" key="1">
    <citation type="submission" date="2023-08" db="EMBL/GenBank/DDBJ databases">
        <title>Implementing the SeqCode for naming new Mesorhizobium species isolated from Vachellia karroo root nodules.</title>
        <authorList>
            <person name="Van Lill M."/>
        </authorList>
    </citation>
    <scope>NUCLEOTIDE SEQUENCE [LARGE SCALE GENOMIC DNA]</scope>
    <source>
        <strain evidence="4 5">VK2B</strain>
    </source>
</reference>
<evidence type="ECO:0000256" key="2">
    <source>
        <dbReference type="ARBA" id="ARBA00022679"/>
    </source>
</evidence>
<keyword evidence="1" id="KW-1277">Toxin-antitoxin system</keyword>
<dbReference type="Gene3D" id="3.40.630.30">
    <property type="match status" value="1"/>
</dbReference>
<proteinExistence type="predicted"/>
<dbReference type="EMBL" id="JAVIIV010000009">
    <property type="protein sequence ID" value="MDX8486614.1"/>
    <property type="molecule type" value="Genomic_DNA"/>
</dbReference>
<dbReference type="SUPFAM" id="SSF55729">
    <property type="entry name" value="Acyl-CoA N-acyltransferases (Nat)"/>
    <property type="match status" value="1"/>
</dbReference>
<comment type="caution">
    <text evidence="4">The sequence shown here is derived from an EMBL/GenBank/DDBJ whole genome shotgun (WGS) entry which is preliminary data.</text>
</comment>
<dbReference type="InterPro" id="IPR016181">
    <property type="entry name" value="Acyl_CoA_acyltransferase"/>
</dbReference>
<gene>
    <name evidence="4" type="ORF">RFM52_15525</name>
</gene>
<evidence type="ECO:0000313" key="4">
    <source>
        <dbReference type="EMBL" id="MDX8486614.1"/>
    </source>
</evidence>